<protein>
    <submittedName>
        <fullName evidence="2">Peptidoglycan-binding domain-containing protein</fullName>
    </submittedName>
</protein>
<dbReference type="EMBL" id="CP130144">
    <property type="protein sequence ID" value="WNZ43227.1"/>
    <property type="molecule type" value="Genomic_DNA"/>
</dbReference>
<accession>A0AA96WNM6</accession>
<gene>
    <name evidence="2" type="ORF">Q2T42_15320</name>
</gene>
<evidence type="ECO:0000313" key="2">
    <source>
        <dbReference type="EMBL" id="WNZ43227.1"/>
    </source>
</evidence>
<dbReference type="SUPFAM" id="SSF47090">
    <property type="entry name" value="PGBD-like"/>
    <property type="match status" value="1"/>
</dbReference>
<feature type="domain" description="Peptidoglycan binding-like" evidence="1">
    <location>
        <begin position="70"/>
        <end position="137"/>
    </location>
</feature>
<dbReference type="AlphaFoldDB" id="A0AA96WNM6"/>
<dbReference type="RefSeq" id="WP_316425586.1">
    <property type="nucleotide sequence ID" value="NZ_CP130144.1"/>
</dbReference>
<dbReference type="Pfam" id="PF01471">
    <property type="entry name" value="PG_binding_1"/>
    <property type="match status" value="1"/>
</dbReference>
<organism evidence="2">
    <name type="scientific">Leptolyngbya boryana CZ1</name>
    <dbReference type="NCBI Taxonomy" id="3060204"/>
    <lineage>
        <taxon>Bacteria</taxon>
        <taxon>Bacillati</taxon>
        <taxon>Cyanobacteriota</taxon>
        <taxon>Cyanophyceae</taxon>
        <taxon>Leptolyngbyales</taxon>
        <taxon>Leptolyngbyaceae</taxon>
        <taxon>Leptolyngbya group</taxon>
        <taxon>Leptolyngbya</taxon>
    </lineage>
</organism>
<proteinExistence type="predicted"/>
<evidence type="ECO:0000259" key="1">
    <source>
        <dbReference type="Pfam" id="PF01471"/>
    </source>
</evidence>
<dbReference type="InterPro" id="IPR002477">
    <property type="entry name" value="Peptidoglycan-bd-like"/>
</dbReference>
<dbReference type="InterPro" id="IPR036366">
    <property type="entry name" value="PGBDSf"/>
</dbReference>
<dbReference type="InterPro" id="IPR036365">
    <property type="entry name" value="PGBD-like_sf"/>
</dbReference>
<reference evidence="2" key="1">
    <citation type="journal article" date="2023" name="Plants (Basel)">
        <title>Genomic Analysis of Leptolyngbya boryana CZ1 Reveals Efficient Carbon Fixation Modules.</title>
        <authorList>
            <person name="Bai X."/>
            <person name="Wang H."/>
            <person name="Cheng W."/>
            <person name="Wang J."/>
            <person name="Ma M."/>
            <person name="Hu H."/>
            <person name="Song Z."/>
            <person name="Ma H."/>
            <person name="Fan Y."/>
            <person name="Du C."/>
            <person name="Xu J."/>
        </authorList>
    </citation>
    <scope>NUCLEOTIDE SEQUENCE</scope>
    <source>
        <strain evidence="2">CZ1</strain>
    </source>
</reference>
<reference evidence="2" key="2">
    <citation type="submission" date="2023-07" db="EMBL/GenBank/DDBJ databases">
        <authorList>
            <person name="Bai X.-H."/>
            <person name="Wang H.-H."/>
            <person name="Wang J."/>
            <person name="Ma M.-Y."/>
            <person name="Hu H.-H."/>
            <person name="Song Z.-L."/>
            <person name="Ma H.-G."/>
            <person name="Fan Y."/>
            <person name="Du C.-Y."/>
            <person name="Xu J.-C."/>
        </authorList>
    </citation>
    <scope>NUCLEOTIDE SEQUENCE</scope>
    <source>
        <strain evidence="2">CZ1</strain>
    </source>
</reference>
<dbReference type="Gene3D" id="1.10.101.10">
    <property type="entry name" value="PGBD-like superfamily/PGBD"/>
    <property type="match status" value="1"/>
</dbReference>
<name>A0AA96WNM6_LEPBY</name>
<sequence length="152" mass="16614">MMQLTTIRRLTSRITAIFAKTTLSIITVTGVIGSSRTHPAIATPPPQQSPILVATAYTDLSLPTLRRGDRGREVQMLQQILSDNGFLHAAGVRLGTPNGAAVDGVFGAITESAVRDLQQRYNISVTGQVNPMTWEVLDMRENPYRSPLPWKS</sequence>